<name>A0A6V7RT85_9STAP</name>
<keyword evidence="1" id="KW-0812">Transmembrane</keyword>
<feature type="transmembrane region" description="Helical" evidence="1">
    <location>
        <begin position="129"/>
        <end position="156"/>
    </location>
</feature>
<keyword evidence="1" id="KW-1133">Transmembrane helix</keyword>
<accession>A0A6V7RT85</accession>
<reference evidence="2 3" key="1">
    <citation type="submission" date="2020-07" db="EMBL/GenBank/DDBJ databases">
        <authorList>
            <person name="Criscuolo A."/>
        </authorList>
    </citation>
    <scope>NUCLEOTIDE SEQUENCE [LARGE SCALE GENOMIC DNA]</scope>
    <source>
        <strain evidence="2">CIP111649</strain>
    </source>
</reference>
<gene>
    <name evidence="2" type="ORF">JEODO184_02141</name>
</gene>
<evidence type="ECO:0000256" key="1">
    <source>
        <dbReference type="SAM" id="Phobius"/>
    </source>
</evidence>
<evidence type="ECO:0000313" key="3">
    <source>
        <dbReference type="Proteomes" id="UP000589351"/>
    </source>
</evidence>
<dbReference type="RefSeq" id="WP_185126636.1">
    <property type="nucleotide sequence ID" value="NZ_CAJEWD010000009.1"/>
</dbReference>
<dbReference type="InterPro" id="IPR021354">
    <property type="entry name" value="DUF2975"/>
</dbReference>
<dbReference type="EMBL" id="CAJEWD010000009">
    <property type="protein sequence ID" value="CAD2081387.1"/>
    <property type="molecule type" value="Genomic_DNA"/>
</dbReference>
<dbReference type="Proteomes" id="UP000589351">
    <property type="component" value="Unassembled WGS sequence"/>
</dbReference>
<feature type="transmembrane region" description="Helical" evidence="1">
    <location>
        <begin position="176"/>
        <end position="195"/>
    </location>
</feature>
<comment type="caution">
    <text evidence="2">The sequence shown here is derived from an EMBL/GenBank/DDBJ whole genome shotgun (WGS) entry which is preliminary data.</text>
</comment>
<dbReference type="Pfam" id="PF11188">
    <property type="entry name" value="DUF2975"/>
    <property type="match status" value="1"/>
</dbReference>
<organism evidence="2 3">
    <name type="scientific">Jeotgalicoccus meleagridis</name>
    <dbReference type="NCBI Taxonomy" id="2759181"/>
    <lineage>
        <taxon>Bacteria</taxon>
        <taxon>Bacillati</taxon>
        <taxon>Bacillota</taxon>
        <taxon>Bacilli</taxon>
        <taxon>Bacillales</taxon>
        <taxon>Staphylococcaceae</taxon>
        <taxon>Jeotgalicoccus</taxon>
    </lineage>
</organism>
<protein>
    <recommendedName>
        <fullName evidence="4">DUF2975 domain-containing protein</fullName>
    </recommendedName>
</protein>
<keyword evidence="1" id="KW-0472">Membrane</keyword>
<feature type="transmembrane region" description="Helical" evidence="1">
    <location>
        <begin position="87"/>
        <end position="109"/>
    </location>
</feature>
<proteinExistence type="predicted"/>
<sequence>MNGQAVTHKRFKALVTFMYVLSFAAIILLALGLIGMLIASFAVLVIPVDTLVDLIKGSASDLTIESEGISLIVTEELINSVQIDKTLLVIMAFLATLSLVPFLMIAIYLSRWLKNLKNGEILNLKNSKYIEYIAYFIILVSVMDSIMTFISTTFVSNTLNSAMLSQEIVEQFSLESTIEINFMTIFAGILIWIIAKTMQYGSFLQDEYDATV</sequence>
<dbReference type="AlphaFoldDB" id="A0A6V7RT85"/>
<evidence type="ECO:0000313" key="2">
    <source>
        <dbReference type="EMBL" id="CAD2081387.1"/>
    </source>
</evidence>
<evidence type="ECO:0008006" key="4">
    <source>
        <dbReference type="Google" id="ProtNLM"/>
    </source>
</evidence>
<feature type="transmembrane region" description="Helical" evidence="1">
    <location>
        <begin position="20"/>
        <end position="46"/>
    </location>
</feature>
<keyword evidence="3" id="KW-1185">Reference proteome</keyword>